<protein>
    <submittedName>
        <fullName evidence="2">Uncharacterized protein LOC111382764</fullName>
    </submittedName>
</protein>
<proteinExistence type="predicted"/>
<keyword evidence="1" id="KW-0472">Membrane</keyword>
<feature type="transmembrane region" description="Helical" evidence="1">
    <location>
        <begin position="140"/>
        <end position="161"/>
    </location>
</feature>
<evidence type="ECO:0000256" key="1">
    <source>
        <dbReference type="SAM" id="Phobius"/>
    </source>
</evidence>
<accession>A0A8S0PDW6</accession>
<reference evidence="2 3" key="1">
    <citation type="submission" date="2019-12" db="EMBL/GenBank/DDBJ databases">
        <authorList>
            <person name="Alioto T."/>
            <person name="Alioto T."/>
            <person name="Gomez Garrido J."/>
        </authorList>
    </citation>
    <scope>NUCLEOTIDE SEQUENCE [LARGE SCALE GENOMIC DNA]</scope>
</reference>
<dbReference type="OrthoDB" id="672819at2759"/>
<name>A0A8S0PDW6_OLEEU</name>
<dbReference type="PANTHER" id="PTHR33782:SF27">
    <property type="entry name" value="PROTEIN, PUTATIVE-RELATED"/>
    <property type="match status" value="1"/>
</dbReference>
<dbReference type="EMBL" id="CACTIH010000034">
    <property type="protein sequence ID" value="CAA2938372.1"/>
    <property type="molecule type" value="Genomic_DNA"/>
</dbReference>
<dbReference type="Gramene" id="OE9A092213T1">
    <property type="protein sequence ID" value="OE9A092213C1"/>
    <property type="gene ID" value="OE9A092213"/>
</dbReference>
<evidence type="ECO:0000313" key="2">
    <source>
        <dbReference type="EMBL" id="CAA2938372.1"/>
    </source>
</evidence>
<keyword evidence="1" id="KW-1133">Transmembrane helix</keyword>
<sequence length="182" mass="20720">MFNLSLSPSLSIYVLARVFFFHYNHLLSSTMEASLLCSPRLPHRPFLKKPSYNLRHGIITKVLNTKKDDNEEKSSPVDENISVLRLHIKKMKLLESTRSIQKPSSDWMEWEKKIFTRYHEDVCDTVALLQTYLMNTRPSVALGMIALVAISVPLSSSVAMVNVLKIAKGLLEGCHVCIDIEF</sequence>
<keyword evidence="1" id="KW-0812">Transmembrane</keyword>
<comment type="caution">
    <text evidence="2">The sequence shown here is derived from an EMBL/GenBank/DDBJ whole genome shotgun (WGS) entry which is preliminary data.</text>
</comment>
<keyword evidence="3" id="KW-1185">Reference proteome</keyword>
<dbReference type="Proteomes" id="UP000594638">
    <property type="component" value="Unassembled WGS sequence"/>
</dbReference>
<gene>
    <name evidence="2" type="ORF">OLEA9_A092213</name>
</gene>
<evidence type="ECO:0000313" key="3">
    <source>
        <dbReference type="Proteomes" id="UP000594638"/>
    </source>
</evidence>
<organism evidence="2 3">
    <name type="scientific">Olea europaea subsp. europaea</name>
    <dbReference type="NCBI Taxonomy" id="158383"/>
    <lineage>
        <taxon>Eukaryota</taxon>
        <taxon>Viridiplantae</taxon>
        <taxon>Streptophyta</taxon>
        <taxon>Embryophyta</taxon>
        <taxon>Tracheophyta</taxon>
        <taxon>Spermatophyta</taxon>
        <taxon>Magnoliopsida</taxon>
        <taxon>eudicotyledons</taxon>
        <taxon>Gunneridae</taxon>
        <taxon>Pentapetalae</taxon>
        <taxon>asterids</taxon>
        <taxon>lamiids</taxon>
        <taxon>Lamiales</taxon>
        <taxon>Oleaceae</taxon>
        <taxon>Oleeae</taxon>
        <taxon>Olea</taxon>
    </lineage>
</organism>
<dbReference type="PANTHER" id="PTHR33782">
    <property type="entry name" value="OS01G0121600 PROTEIN"/>
    <property type="match status" value="1"/>
</dbReference>
<dbReference type="AlphaFoldDB" id="A0A8S0PDW6"/>